<dbReference type="Proteomes" id="UP000241769">
    <property type="component" value="Unassembled WGS sequence"/>
</dbReference>
<organism evidence="1 2">
    <name type="scientific">Planoprotostelium fungivorum</name>
    <dbReference type="NCBI Taxonomy" id="1890364"/>
    <lineage>
        <taxon>Eukaryota</taxon>
        <taxon>Amoebozoa</taxon>
        <taxon>Evosea</taxon>
        <taxon>Variosea</taxon>
        <taxon>Cavosteliida</taxon>
        <taxon>Cavosteliaceae</taxon>
        <taxon>Planoprotostelium</taxon>
    </lineage>
</organism>
<comment type="caution">
    <text evidence="1">The sequence shown here is derived from an EMBL/GenBank/DDBJ whole genome shotgun (WGS) entry which is preliminary data.</text>
</comment>
<protein>
    <submittedName>
        <fullName evidence="1">Uncharacterized protein</fullName>
    </submittedName>
</protein>
<dbReference type="AlphaFoldDB" id="A0A2P6NXZ9"/>
<evidence type="ECO:0000313" key="1">
    <source>
        <dbReference type="EMBL" id="PRP88834.1"/>
    </source>
</evidence>
<keyword evidence="2" id="KW-1185">Reference proteome</keyword>
<proteinExistence type="predicted"/>
<sequence length="242" mass="26975">MPRDKAYKLPLCLIVRRSNLCNIQKRRQKEPCLAPVLRGRVYNGGDACSGAVVLSNREDAVTYTVSAWWAMLRRCYAEGVMEHALVKVTHLMLSGQLIRKREAVLIPYSSEKALYCGMDGACSPPGCGILSVSSVTAVAVTLAHIPLSVILQISLPISSNKLQWLRNSTERWNSTRADTTWIHTCAQMQEIAFVFLLFALTLDYTQMPTKFNFFICNGYDVSPDTNHQHLFISSSLTAAKNS</sequence>
<dbReference type="InParanoid" id="A0A2P6NXZ9"/>
<dbReference type="EMBL" id="MDYQ01000007">
    <property type="protein sequence ID" value="PRP88834.1"/>
    <property type="molecule type" value="Genomic_DNA"/>
</dbReference>
<evidence type="ECO:0000313" key="2">
    <source>
        <dbReference type="Proteomes" id="UP000241769"/>
    </source>
</evidence>
<accession>A0A2P6NXZ9</accession>
<name>A0A2P6NXZ9_9EUKA</name>
<gene>
    <name evidence="1" type="ORF">PROFUN_00302</name>
</gene>
<reference evidence="1 2" key="1">
    <citation type="journal article" date="2018" name="Genome Biol. Evol.">
        <title>Multiple Roots of Fruiting Body Formation in Amoebozoa.</title>
        <authorList>
            <person name="Hillmann F."/>
            <person name="Forbes G."/>
            <person name="Novohradska S."/>
            <person name="Ferling I."/>
            <person name="Riege K."/>
            <person name="Groth M."/>
            <person name="Westermann M."/>
            <person name="Marz M."/>
            <person name="Spaller T."/>
            <person name="Winckler T."/>
            <person name="Schaap P."/>
            <person name="Glockner G."/>
        </authorList>
    </citation>
    <scope>NUCLEOTIDE SEQUENCE [LARGE SCALE GENOMIC DNA]</scope>
    <source>
        <strain evidence="1 2">Jena</strain>
    </source>
</reference>